<gene>
    <name evidence="2" type="ORF">GOBAR_AA12639</name>
</gene>
<dbReference type="PANTHER" id="PTHR31286:SF153">
    <property type="entry name" value="DUF4283 DOMAIN PROTEIN"/>
    <property type="match status" value="1"/>
</dbReference>
<dbReference type="Pfam" id="PF13456">
    <property type="entry name" value="RVT_3"/>
    <property type="match status" value="1"/>
</dbReference>
<name>A0A2P5XXC7_GOSBA</name>
<dbReference type="GO" id="GO:0003676">
    <property type="term" value="F:nucleic acid binding"/>
    <property type="evidence" value="ECO:0007669"/>
    <property type="project" value="InterPro"/>
</dbReference>
<feature type="domain" description="RNase H type-1" evidence="1">
    <location>
        <begin position="311"/>
        <end position="353"/>
    </location>
</feature>
<evidence type="ECO:0000313" key="3">
    <source>
        <dbReference type="Proteomes" id="UP000239757"/>
    </source>
</evidence>
<sequence length="391" mass="45743">MELEDKRILFRFYSEIDIQRVLDGMPWFFNRHLIVFHRLVRAEEPSLIPLWKTVFWVQIHNLLSGFMSEGMARQIGDFIWKFLEYDTSLVTKGIGKYMRLRVFMDFRLPLKRKKRIGVNQSHFTYVRLTLRNQQVEFGWDSSIRAAPRREGQAVSKWLQEENESVCWVRKDIDGERRGRVFGADVTNRGIHKEGVESVGHFIRQLRLAKEKCMIDISKQDIGEGEGVEMEDLQVEFVDGKKRQRFHLEVVNSLMERGMEGCVLENNSGNLDSMLIGYCSQVLKSGLVLNGIQIRLLPTGLYGITVIRFTMREFVNKLLSSLIREIKESTARFRRVSFRHIPREANKAAHGMAMEGWRHENPQYWIEEIPCAVEGLVDGERRGNREVEEMES</sequence>
<dbReference type="Proteomes" id="UP000239757">
    <property type="component" value="Unassembled WGS sequence"/>
</dbReference>
<evidence type="ECO:0000259" key="1">
    <source>
        <dbReference type="Pfam" id="PF13456"/>
    </source>
</evidence>
<dbReference type="InterPro" id="IPR036397">
    <property type="entry name" value="RNaseH_sf"/>
</dbReference>
<dbReference type="Gene3D" id="3.30.420.10">
    <property type="entry name" value="Ribonuclease H-like superfamily/Ribonuclease H"/>
    <property type="match status" value="1"/>
</dbReference>
<accession>A0A2P5XXC7</accession>
<dbReference type="GO" id="GO:0004523">
    <property type="term" value="F:RNA-DNA hybrid ribonuclease activity"/>
    <property type="evidence" value="ECO:0007669"/>
    <property type="project" value="InterPro"/>
</dbReference>
<reference evidence="2 3" key="1">
    <citation type="submission" date="2015-01" db="EMBL/GenBank/DDBJ databases">
        <title>Genome of allotetraploid Gossypium barbadense reveals genomic plasticity and fiber elongation in cotton evolution.</title>
        <authorList>
            <person name="Chen X."/>
            <person name="Liu X."/>
            <person name="Zhao B."/>
            <person name="Zheng H."/>
            <person name="Hu Y."/>
            <person name="Lu G."/>
            <person name="Yang C."/>
            <person name="Chen J."/>
            <person name="Shan C."/>
            <person name="Zhang L."/>
            <person name="Zhou Y."/>
            <person name="Wang L."/>
            <person name="Guo W."/>
            <person name="Bai Y."/>
            <person name="Ruan J."/>
            <person name="Shangguan X."/>
            <person name="Mao Y."/>
            <person name="Jiang J."/>
            <person name="Zhu Y."/>
            <person name="Lei J."/>
            <person name="Kang H."/>
            <person name="Chen S."/>
            <person name="He X."/>
            <person name="Wang R."/>
            <person name="Wang Y."/>
            <person name="Chen J."/>
            <person name="Wang L."/>
            <person name="Yu S."/>
            <person name="Wang B."/>
            <person name="Wei J."/>
            <person name="Song S."/>
            <person name="Lu X."/>
            <person name="Gao Z."/>
            <person name="Gu W."/>
            <person name="Deng X."/>
            <person name="Ma D."/>
            <person name="Wang S."/>
            <person name="Liang W."/>
            <person name="Fang L."/>
            <person name="Cai C."/>
            <person name="Zhu X."/>
            <person name="Zhou B."/>
            <person name="Zhang Y."/>
            <person name="Chen Z."/>
            <person name="Xu S."/>
            <person name="Zhu R."/>
            <person name="Wang S."/>
            <person name="Zhang T."/>
            <person name="Zhao G."/>
        </authorList>
    </citation>
    <scope>NUCLEOTIDE SEQUENCE [LARGE SCALE GENOMIC DNA]</scope>
    <source>
        <strain evidence="3">cv. Xinhai21</strain>
        <tissue evidence="2">Leaf</tissue>
    </source>
</reference>
<proteinExistence type="predicted"/>
<evidence type="ECO:0000313" key="2">
    <source>
        <dbReference type="EMBL" id="PPS08005.1"/>
    </source>
</evidence>
<dbReference type="PANTHER" id="PTHR31286">
    <property type="entry name" value="GLYCINE-RICH CELL WALL STRUCTURAL PROTEIN 1.8-LIKE"/>
    <property type="match status" value="1"/>
</dbReference>
<protein>
    <recommendedName>
        <fullName evidence="1">RNase H type-1 domain-containing protein</fullName>
    </recommendedName>
</protein>
<dbReference type="AlphaFoldDB" id="A0A2P5XXC7"/>
<dbReference type="EMBL" id="KZ664075">
    <property type="protein sequence ID" value="PPS08005.1"/>
    <property type="molecule type" value="Genomic_DNA"/>
</dbReference>
<dbReference type="InterPro" id="IPR002156">
    <property type="entry name" value="RNaseH_domain"/>
</dbReference>
<organism evidence="2 3">
    <name type="scientific">Gossypium barbadense</name>
    <name type="common">Sea Island cotton</name>
    <name type="synonym">Hibiscus barbadensis</name>
    <dbReference type="NCBI Taxonomy" id="3634"/>
    <lineage>
        <taxon>Eukaryota</taxon>
        <taxon>Viridiplantae</taxon>
        <taxon>Streptophyta</taxon>
        <taxon>Embryophyta</taxon>
        <taxon>Tracheophyta</taxon>
        <taxon>Spermatophyta</taxon>
        <taxon>Magnoliopsida</taxon>
        <taxon>eudicotyledons</taxon>
        <taxon>Gunneridae</taxon>
        <taxon>Pentapetalae</taxon>
        <taxon>rosids</taxon>
        <taxon>malvids</taxon>
        <taxon>Malvales</taxon>
        <taxon>Malvaceae</taxon>
        <taxon>Malvoideae</taxon>
        <taxon>Gossypium</taxon>
    </lineage>
</organism>
<dbReference type="OrthoDB" id="991972at2759"/>
<dbReference type="InterPro" id="IPR040256">
    <property type="entry name" value="At4g02000-like"/>
</dbReference>